<organism evidence="1 2">
    <name type="scientific">Neophaeococcomyces mojaviensis</name>
    <dbReference type="NCBI Taxonomy" id="3383035"/>
    <lineage>
        <taxon>Eukaryota</taxon>
        <taxon>Fungi</taxon>
        <taxon>Dikarya</taxon>
        <taxon>Ascomycota</taxon>
        <taxon>Pezizomycotina</taxon>
        <taxon>Eurotiomycetes</taxon>
        <taxon>Chaetothyriomycetidae</taxon>
        <taxon>Chaetothyriales</taxon>
        <taxon>Chaetothyriales incertae sedis</taxon>
        <taxon>Neophaeococcomyces</taxon>
    </lineage>
</organism>
<keyword evidence="2" id="KW-1185">Reference proteome</keyword>
<evidence type="ECO:0000313" key="1">
    <source>
        <dbReference type="EMBL" id="KAJ9657219.1"/>
    </source>
</evidence>
<accession>A0ACC3A8K2</accession>
<protein>
    <submittedName>
        <fullName evidence="1">Uncharacterized protein</fullName>
    </submittedName>
</protein>
<gene>
    <name evidence="1" type="ORF">H2198_004445</name>
</gene>
<comment type="caution">
    <text evidence="1">The sequence shown here is derived from an EMBL/GenBank/DDBJ whole genome shotgun (WGS) entry which is preliminary data.</text>
</comment>
<dbReference type="Proteomes" id="UP001172386">
    <property type="component" value="Unassembled WGS sequence"/>
</dbReference>
<dbReference type="EMBL" id="JAPDRQ010000067">
    <property type="protein sequence ID" value="KAJ9657219.1"/>
    <property type="molecule type" value="Genomic_DNA"/>
</dbReference>
<name>A0ACC3A8K2_9EURO</name>
<reference evidence="1" key="1">
    <citation type="submission" date="2022-10" db="EMBL/GenBank/DDBJ databases">
        <title>Culturing micro-colonial fungi from biological soil crusts in the Mojave desert and describing Neophaeococcomyces mojavensis, and introducing the new genera and species Taxawa tesnikishii.</title>
        <authorList>
            <person name="Kurbessoian T."/>
            <person name="Stajich J.E."/>
        </authorList>
    </citation>
    <scope>NUCLEOTIDE SEQUENCE</scope>
    <source>
        <strain evidence="1">JES_112</strain>
    </source>
</reference>
<evidence type="ECO:0000313" key="2">
    <source>
        <dbReference type="Proteomes" id="UP001172386"/>
    </source>
</evidence>
<sequence length="456" mass="50665">MVLVPFVISFLLALTNVLAQGTDIAQLAALYPNCSLTCMTELIPQSSCMTESGLNQTCLCTNVALNDQIGLCASQGCTVKELLTTKNASSTVCGAEIRDHSADMTIIGLSCGAVAVVIFTIRIIFRLLMHQRKLFWDDWTMLLTVALAIPPTILAPLLADNGLGKDIWTLPFGNISNVLEYFFVGELCYLVGLAINKISILCFFLRIFPAKRLQLMIFITMGACAAYGIAFFFATLFQCTPINYMWQQWDNEHEGWCNDFHLQGWLAAAFNIVLDLIVLALPLGELFKMNMSRRKKFGVMLMFLTGLFSVTVVSAVRLKYLVQFRNTQNPTCELLKQPTEKLTNAFSDDYLAPGYWSLVELHVGIICASMPAVRGLIQTFWPKLVSGTSRGPSKGSNNLQSANSDNCIIPRSTKLKNGQSDDFVRLTDIEVDAATLNTQSSRAQLRQDRDYQNVNY</sequence>
<proteinExistence type="predicted"/>